<sequence>MTSPQFMSSYRYFLSLLLLLLTLPARAQWVAQPFTFDTPDVLAYRFAIVDANVLWAAGYDESFANRSVALTTNGGTTWTRRPVPTLTATEFLTSVSATSALDAWVTIANATSGGRLLHTTDGGTTWTAPAAAPNFGPALPNFVHFFTPTNGVAVADPLSAPTDTFAIFVTRDGGLTWRPAASVPAPLPDENGVVLAPVAIGNFLWFATDEGRVFTSPDQGDTWLAAVSNTVAAEQYAVAFTDAAHGITVSVNGATSQQYLHATTDGGLTWQLLPHTGPLFSAGIAGVPGTNLLLSVGAGDLGPNDVGSSYSRDFGATWTALETSQYHVGVAAHGPTAVWSGASRADATSLGIYRLGATALATRPTARPAQPAYPNPSLTGEFRLPLPAAPATVAITDALGREVFRTTTPGLQPELALSLRGHAPGVYLLTLSTAAGTTRQQLVVQ</sequence>
<dbReference type="SUPFAM" id="SSF110296">
    <property type="entry name" value="Oligoxyloglucan reducing end-specific cellobiohydrolase"/>
    <property type="match status" value="1"/>
</dbReference>
<dbReference type="InterPro" id="IPR015943">
    <property type="entry name" value="WD40/YVTN_repeat-like_dom_sf"/>
</dbReference>
<name>A0ABT9BDA5_9BACT</name>
<gene>
    <name evidence="2" type="ORF">Q5H93_15665</name>
</gene>
<accession>A0ABT9BDA5</accession>
<protein>
    <submittedName>
        <fullName evidence="2">T9SS type A sorting domain-containing protein</fullName>
    </submittedName>
</protein>
<reference evidence="2" key="1">
    <citation type="submission" date="2023-07" db="EMBL/GenBank/DDBJ databases">
        <authorList>
            <person name="Kim M.K."/>
        </authorList>
    </citation>
    <scope>NUCLEOTIDE SEQUENCE</scope>
    <source>
        <strain evidence="2">ASUV-10-1</strain>
    </source>
</reference>
<dbReference type="PANTHER" id="PTHR47199">
    <property type="entry name" value="PHOTOSYSTEM II STABILITY/ASSEMBLY FACTOR HCF136, CHLOROPLASTIC"/>
    <property type="match status" value="1"/>
</dbReference>
<dbReference type="EMBL" id="JAUQSY010000010">
    <property type="protein sequence ID" value="MDO7876182.1"/>
    <property type="molecule type" value="Genomic_DNA"/>
</dbReference>
<feature type="signal peptide" evidence="1">
    <location>
        <begin position="1"/>
        <end position="27"/>
    </location>
</feature>
<evidence type="ECO:0000313" key="3">
    <source>
        <dbReference type="Proteomes" id="UP001176429"/>
    </source>
</evidence>
<dbReference type="PANTHER" id="PTHR47199:SF2">
    <property type="entry name" value="PHOTOSYSTEM II STABILITY_ASSEMBLY FACTOR HCF136, CHLOROPLASTIC"/>
    <property type="match status" value="1"/>
</dbReference>
<feature type="chain" id="PRO_5046627708" evidence="1">
    <location>
        <begin position="28"/>
        <end position="445"/>
    </location>
</feature>
<organism evidence="2 3">
    <name type="scientific">Hymenobacter aranciens</name>
    <dbReference type="NCBI Taxonomy" id="3063996"/>
    <lineage>
        <taxon>Bacteria</taxon>
        <taxon>Pseudomonadati</taxon>
        <taxon>Bacteroidota</taxon>
        <taxon>Cytophagia</taxon>
        <taxon>Cytophagales</taxon>
        <taxon>Hymenobacteraceae</taxon>
        <taxon>Hymenobacter</taxon>
    </lineage>
</organism>
<proteinExistence type="predicted"/>
<dbReference type="CDD" id="cd15482">
    <property type="entry name" value="Sialidase_non-viral"/>
    <property type="match status" value="1"/>
</dbReference>
<keyword evidence="1" id="KW-0732">Signal</keyword>
<evidence type="ECO:0000256" key="1">
    <source>
        <dbReference type="SAM" id="SignalP"/>
    </source>
</evidence>
<dbReference type="NCBIfam" id="TIGR04183">
    <property type="entry name" value="Por_Secre_tail"/>
    <property type="match status" value="1"/>
</dbReference>
<dbReference type="RefSeq" id="WP_305007536.1">
    <property type="nucleotide sequence ID" value="NZ_JAUQSY010000010.1"/>
</dbReference>
<dbReference type="Gene3D" id="2.130.10.10">
    <property type="entry name" value="YVTN repeat-like/Quinoprotein amine dehydrogenase"/>
    <property type="match status" value="2"/>
</dbReference>
<keyword evidence="3" id="KW-1185">Reference proteome</keyword>
<dbReference type="InterPro" id="IPR026444">
    <property type="entry name" value="Secre_tail"/>
</dbReference>
<dbReference type="Proteomes" id="UP001176429">
    <property type="component" value="Unassembled WGS sequence"/>
</dbReference>
<comment type="caution">
    <text evidence="2">The sequence shown here is derived from an EMBL/GenBank/DDBJ whole genome shotgun (WGS) entry which is preliminary data.</text>
</comment>
<evidence type="ECO:0000313" key="2">
    <source>
        <dbReference type="EMBL" id="MDO7876182.1"/>
    </source>
</evidence>